<dbReference type="PANTHER" id="PTHR23112">
    <property type="entry name" value="G PROTEIN-COUPLED RECEPTOR 157-RELATED"/>
    <property type="match status" value="1"/>
</dbReference>
<dbReference type="GO" id="GO:0007189">
    <property type="term" value="P:adenylate cyclase-activating G protein-coupled receptor signaling pathway"/>
    <property type="evidence" value="ECO:0007669"/>
    <property type="project" value="TreeGrafter"/>
</dbReference>
<evidence type="ECO:0000256" key="3">
    <source>
        <dbReference type="ARBA" id="ARBA00022989"/>
    </source>
</evidence>
<evidence type="ECO:0000256" key="4">
    <source>
        <dbReference type="ARBA" id="ARBA00023136"/>
    </source>
</evidence>
<evidence type="ECO:0000313" key="7">
    <source>
        <dbReference type="EMBL" id="GFH52613.1"/>
    </source>
</evidence>
<dbReference type="PANTHER" id="PTHR23112:SF0">
    <property type="entry name" value="TRANSMEMBRANE PROTEIN 116"/>
    <property type="match status" value="1"/>
</dbReference>
<feature type="compositionally biased region" description="Basic and acidic residues" evidence="5">
    <location>
        <begin position="398"/>
        <end position="412"/>
    </location>
</feature>
<dbReference type="Proteomes" id="UP001054902">
    <property type="component" value="Unassembled WGS sequence"/>
</dbReference>
<sequence length="581" mass="65834">MTTTTPLSEEEHYQIVGVETDEAAIEKVVKLSTAAAAVSILCNLVVLFLASRKKETDEESHQPIYQRIMSALAISGTLLEANYFVAGISGSALNVMTLKLPFQGDEVTIMNQGSESISIGCYMQAFVDAYFYIVYIFCCVWLCLYFLLKLNYGVARVSKCAEVSAYLIIFLLAFGDVSFSYMDGGTVASNPSYGICSIFPQSDIDYYFFPMILGAVFLLGILSMLLIIFKTFRDEQEINRMTSIQQGSQPFQGKFEATKDIAIQAFALVIFLFFGFYLQVFAIYQTGFVYEVTALILYLSQGVYNLTLYLWFEVRNKQKQFPDMSKKDILLSIFNHDLDSERRFSQVVSTEQTPLMVDRKRCLVDMTLVENDMCEGVLRDLDEIDRKVNEEEEDDEEMVRQRQAKREEEARRQKLQAENMQMHSGAYTSVKDMEDFQKLMLSSFDDMKQELADRKQQHYNSSRESNVPVRLRYGSIDPSTFRIDETEKEIDNLSADGTRDPLQQPGEAVKLPQIQEEENGEADTKKKAKEDSVASSQDLSGLEEGAFEDDEDDNVAAGAAPPMHSGYTFISDLTSISTLRF</sequence>
<protein>
    <recommendedName>
        <fullName evidence="9">G-protein coupled receptors family 1 profile domain-containing protein</fullName>
    </recommendedName>
</protein>
<feature type="region of interest" description="Disordered" evidence="5">
    <location>
        <begin position="493"/>
        <end position="569"/>
    </location>
</feature>
<feature type="region of interest" description="Disordered" evidence="5">
    <location>
        <begin position="389"/>
        <end position="417"/>
    </location>
</feature>
<comment type="caution">
    <text evidence="7">The sequence shown here is derived from an EMBL/GenBank/DDBJ whole genome shotgun (WGS) entry which is preliminary data.</text>
</comment>
<evidence type="ECO:0000256" key="1">
    <source>
        <dbReference type="ARBA" id="ARBA00004141"/>
    </source>
</evidence>
<gene>
    <name evidence="7" type="ORF">CTEN210_09089</name>
</gene>
<feature type="transmembrane region" description="Helical" evidence="6">
    <location>
        <begin position="288"/>
        <end position="312"/>
    </location>
</feature>
<dbReference type="EMBL" id="BLLK01000045">
    <property type="protein sequence ID" value="GFH52613.1"/>
    <property type="molecule type" value="Genomic_DNA"/>
</dbReference>
<dbReference type="Gene3D" id="1.20.1070.10">
    <property type="entry name" value="Rhodopsin 7-helix transmembrane proteins"/>
    <property type="match status" value="1"/>
</dbReference>
<feature type="transmembrane region" description="Helical" evidence="6">
    <location>
        <begin position="160"/>
        <end position="182"/>
    </location>
</feature>
<keyword evidence="3 6" id="KW-1133">Transmembrane helix</keyword>
<dbReference type="GO" id="GO:0005886">
    <property type="term" value="C:plasma membrane"/>
    <property type="evidence" value="ECO:0007669"/>
    <property type="project" value="TreeGrafter"/>
</dbReference>
<evidence type="ECO:0008006" key="9">
    <source>
        <dbReference type="Google" id="ProtNLM"/>
    </source>
</evidence>
<dbReference type="GO" id="GO:0004930">
    <property type="term" value="F:G protein-coupled receptor activity"/>
    <property type="evidence" value="ECO:0007669"/>
    <property type="project" value="TreeGrafter"/>
</dbReference>
<evidence type="ECO:0000256" key="6">
    <source>
        <dbReference type="SAM" id="Phobius"/>
    </source>
</evidence>
<keyword evidence="8" id="KW-1185">Reference proteome</keyword>
<feature type="transmembrane region" description="Helical" evidence="6">
    <location>
        <begin position="71"/>
        <end position="93"/>
    </location>
</feature>
<keyword evidence="2 6" id="KW-0812">Transmembrane</keyword>
<organism evidence="7 8">
    <name type="scientific">Chaetoceros tenuissimus</name>
    <dbReference type="NCBI Taxonomy" id="426638"/>
    <lineage>
        <taxon>Eukaryota</taxon>
        <taxon>Sar</taxon>
        <taxon>Stramenopiles</taxon>
        <taxon>Ochrophyta</taxon>
        <taxon>Bacillariophyta</taxon>
        <taxon>Coscinodiscophyceae</taxon>
        <taxon>Chaetocerotophycidae</taxon>
        <taxon>Chaetocerotales</taxon>
        <taxon>Chaetocerotaceae</taxon>
        <taxon>Chaetoceros</taxon>
    </lineage>
</organism>
<name>A0AAD3CUY6_9STRA</name>
<comment type="subcellular location">
    <subcellularLocation>
        <location evidence="1">Membrane</location>
        <topology evidence="1">Multi-pass membrane protein</topology>
    </subcellularLocation>
</comment>
<feature type="compositionally biased region" description="Acidic residues" evidence="5">
    <location>
        <begin position="545"/>
        <end position="554"/>
    </location>
</feature>
<feature type="compositionally biased region" description="Basic and acidic residues" evidence="5">
    <location>
        <begin position="522"/>
        <end position="532"/>
    </location>
</feature>
<accession>A0AAD3CUY6</accession>
<feature type="transmembrane region" description="Helical" evidence="6">
    <location>
        <begin position="261"/>
        <end position="282"/>
    </location>
</feature>
<dbReference type="AlphaFoldDB" id="A0AAD3CUY6"/>
<keyword evidence="4 6" id="KW-0472">Membrane</keyword>
<reference evidence="7 8" key="1">
    <citation type="journal article" date="2021" name="Sci. Rep.">
        <title>The genome of the diatom Chaetoceros tenuissimus carries an ancient integrated fragment of an extant virus.</title>
        <authorList>
            <person name="Hongo Y."/>
            <person name="Kimura K."/>
            <person name="Takaki Y."/>
            <person name="Yoshida Y."/>
            <person name="Baba S."/>
            <person name="Kobayashi G."/>
            <person name="Nagasaki K."/>
            <person name="Hano T."/>
            <person name="Tomaru Y."/>
        </authorList>
    </citation>
    <scope>NUCLEOTIDE SEQUENCE [LARGE SCALE GENOMIC DNA]</scope>
    <source>
        <strain evidence="7 8">NIES-3715</strain>
    </source>
</reference>
<evidence type="ECO:0000256" key="5">
    <source>
        <dbReference type="SAM" id="MobiDB-lite"/>
    </source>
</evidence>
<feature type="transmembrane region" description="Helical" evidence="6">
    <location>
        <begin position="31"/>
        <end position="50"/>
    </location>
</feature>
<feature type="transmembrane region" description="Helical" evidence="6">
    <location>
        <begin position="129"/>
        <end position="148"/>
    </location>
</feature>
<evidence type="ECO:0000313" key="8">
    <source>
        <dbReference type="Proteomes" id="UP001054902"/>
    </source>
</evidence>
<proteinExistence type="predicted"/>
<feature type="transmembrane region" description="Helical" evidence="6">
    <location>
        <begin position="207"/>
        <end position="229"/>
    </location>
</feature>
<evidence type="ECO:0000256" key="2">
    <source>
        <dbReference type="ARBA" id="ARBA00022692"/>
    </source>
</evidence>